<dbReference type="GO" id="GO:0005998">
    <property type="term" value="P:xylulose catabolic process"/>
    <property type="evidence" value="ECO:0007669"/>
    <property type="project" value="UniProtKB-UniRule"/>
</dbReference>
<keyword evidence="3 8" id="KW-0808">Transferase</keyword>
<gene>
    <name evidence="8 9 12" type="primary">xylB</name>
    <name evidence="12" type="ORF">Aru02nite_58500</name>
</gene>
<keyword evidence="6 8" id="KW-0067">ATP-binding</keyword>
<dbReference type="SUPFAM" id="SSF53067">
    <property type="entry name" value="Actin-like ATPase domain"/>
    <property type="match status" value="2"/>
</dbReference>
<evidence type="ECO:0000256" key="7">
    <source>
        <dbReference type="ARBA" id="ARBA00023277"/>
    </source>
</evidence>
<dbReference type="InterPro" id="IPR043129">
    <property type="entry name" value="ATPase_NBD"/>
</dbReference>
<evidence type="ECO:0000256" key="1">
    <source>
        <dbReference type="ARBA" id="ARBA00009156"/>
    </source>
</evidence>
<dbReference type="CDD" id="cd07809">
    <property type="entry name" value="ASKHA_NBD_FGGY_BaXK-like"/>
    <property type="match status" value="1"/>
</dbReference>
<feature type="domain" description="Carbohydrate kinase FGGY C-terminal" evidence="11">
    <location>
        <begin position="235"/>
        <end position="417"/>
    </location>
</feature>
<dbReference type="InterPro" id="IPR018484">
    <property type="entry name" value="FGGY_N"/>
</dbReference>
<evidence type="ECO:0000256" key="2">
    <source>
        <dbReference type="ARBA" id="ARBA00022629"/>
    </source>
</evidence>
<dbReference type="AlphaFoldDB" id="A0A8J3NDD9"/>
<feature type="binding site" evidence="8">
    <location>
        <begin position="68"/>
        <end position="69"/>
    </location>
    <ligand>
        <name>substrate</name>
    </ligand>
</feature>
<keyword evidence="2 8" id="KW-0859">Xylose metabolism</keyword>
<dbReference type="InterPro" id="IPR000577">
    <property type="entry name" value="Carb_kinase_FGGY"/>
</dbReference>
<keyword evidence="5 8" id="KW-0418">Kinase</keyword>
<dbReference type="PIRSF" id="PIRSF000538">
    <property type="entry name" value="GlpK"/>
    <property type="match status" value="1"/>
</dbReference>
<keyword evidence="4 8" id="KW-0547">Nucleotide-binding</keyword>
<sequence>MAVRGIDSSTQSCKVLTVDETTGRVLATGQAPHPDGTEVDPLAWWRALADAGGHDTDGVDALSVAAQQHGMVALDGDDTPVRPALLWNDVRSAPQAARLTTDLGAEWWAKSVGLVPVASYTVTKLAWLAEHEPVHAARVARVLLPHDWLTWRLLGATDPPTTDRSDASGTGYWSPVTGRYERDLLVRALGHDVDVPEVRGPTDPAGRTADGTLVAAGAGDNAAAALGLDLRPGEAVVSLGTSGAVFTVTDRPVTDPTGAVASFADATGRFLPLACTLNAARVLSATATLLDTDLSGLDALAESAPPDAGGLVLLPYLDGERTPNLPDAAGSLHGLRRATMTPPHLARAAVLGMLCGLADCLDELRRHGASIDRVLLIGGAARSRAVRSAAPDVFGVPVLVPEPAEYVALGAARQAAWLLSGADEPPAWPRQIADHRAPTGAPWTADLRARYAEHRRRTYGV</sequence>
<dbReference type="InterPro" id="IPR006000">
    <property type="entry name" value="Xylulokinase"/>
</dbReference>
<dbReference type="Gene3D" id="3.30.420.40">
    <property type="match status" value="2"/>
</dbReference>
<proteinExistence type="inferred from homology"/>
<feature type="active site" description="Proton acceptor" evidence="8">
    <location>
        <position position="220"/>
    </location>
</feature>
<dbReference type="EC" id="2.7.1.17" evidence="8 9"/>
<name>A0A8J3NDD9_9ACTN</name>
<evidence type="ECO:0000256" key="8">
    <source>
        <dbReference type="HAMAP-Rule" id="MF_02220"/>
    </source>
</evidence>
<reference evidence="12" key="1">
    <citation type="submission" date="2021-01" db="EMBL/GenBank/DDBJ databases">
        <title>Whole genome shotgun sequence of Actinocatenispora rupis NBRC 107355.</title>
        <authorList>
            <person name="Komaki H."/>
            <person name="Tamura T."/>
        </authorList>
    </citation>
    <scope>NUCLEOTIDE SEQUENCE</scope>
    <source>
        <strain evidence="12">NBRC 107355</strain>
    </source>
</reference>
<dbReference type="NCBIfam" id="TIGR01312">
    <property type="entry name" value="XylB"/>
    <property type="match status" value="1"/>
</dbReference>
<comment type="similarity">
    <text evidence="1 8 9">Belongs to the FGGY kinase family.</text>
</comment>
<evidence type="ECO:0000256" key="9">
    <source>
        <dbReference type="RuleBase" id="RU364073"/>
    </source>
</evidence>
<dbReference type="Pfam" id="PF02782">
    <property type="entry name" value="FGGY_C"/>
    <property type="match status" value="1"/>
</dbReference>
<evidence type="ECO:0000256" key="3">
    <source>
        <dbReference type="ARBA" id="ARBA00022679"/>
    </source>
</evidence>
<dbReference type="PROSITE" id="PS00933">
    <property type="entry name" value="FGGY_KINASES_1"/>
    <property type="match status" value="1"/>
</dbReference>
<evidence type="ECO:0000256" key="5">
    <source>
        <dbReference type="ARBA" id="ARBA00022777"/>
    </source>
</evidence>
<feature type="domain" description="Carbohydrate kinase FGGY N-terminal" evidence="10">
    <location>
        <begin position="5"/>
        <end position="227"/>
    </location>
</feature>
<organism evidence="12 13">
    <name type="scientific">Actinocatenispora rupis</name>
    <dbReference type="NCBI Taxonomy" id="519421"/>
    <lineage>
        <taxon>Bacteria</taxon>
        <taxon>Bacillati</taxon>
        <taxon>Actinomycetota</taxon>
        <taxon>Actinomycetes</taxon>
        <taxon>Micromonosporales</taxon>
        <taxon>Micromonosporaceae</taxon>
        <taxon>Actinocatenispora</taxon>
    </lineage>
</organism>
<comment type="function">
    <text evidence="8">Catalyzes the phosphorylation of D-xylulose to D-xylulose 5-phosphate.</text>
</comment>
<protein>
    <recommendedName>
        <fullName evidence="8 9">Xylulose kinase</fullName>
        <shortName evidence="8 9">Xylulokinase</shortName>
        <ecNumber evidence="8 9">2.7.1.17</ecNumber>
    </recommendedName>
</protein>
<dbReference type="HAMAP" id="MF_02220">
    <property type="entry name" value="XylB"/>
    <property type="match status" value="1"/>
</dbReference>
<evidence type="ECO:0000259" key="11">
    <source>
        <dbReference type="Pfam" id="PF02782"/>
    </source>
</evidence>
<feature type="site" description="Important for activity" evidence="8">
    <location>
        <position position="7"/>
    </location>
</feature>
<comment type="caution">
    <text evidence="12">The sequence shown here is derived from an EMBL/GenBank/DDBJ whole genome shotgun (WGS) entry which is preliminary data.</text>
</comment>
<dbReference type="PANTHER" id="PTHR43095">
    <property type="entry name" value="SUGAR KINASE"/>
    <property type="match status" value="1"/>
</dbReference>
<dbReference type="GO" id="GO:0042732">
    <property type="term" value="P:D-xylose metabolic process"/>
    <property type="evidence" value="ECO:0007669"/>
    <property type="project" value="UniProtKB-KW"/>
</dbReference>
<dbReference type="RefSeq" id="WP_203663010.1">
    <property type="nucleotide sequence ID" value="NZ_BAAAZM010000012.1"/>
</dbReference>
<dbReference type="GO" id="GO:0005524">
    <property type="term" value="F:ATP binding"/>
    <property type="evidence" value="ECO:0007669"/>
    <property type="project" value="UniProtKB-UniRule"/>
</dbReference>
<keyword evidence="7 8" id="KW-0119">Carbohydrate metabolism</keyword>
<dbReference type="PANTHER" id="PTHR43095:SF5">
    <property type="entry name" value="XYLULOSE KINASE"/>
    <property type="match status" value="1"/>
</dbReference>
<accession>A0A8J3NDD9</accession>
<dbReference type="Proteomes" id="UP000612808">
    <property type="component" value="Unassembled WGS sequence"/>
</dbReference>
<evidence type="ECO:0000256" key="6">
    <source>
        <dbReference type="ARBA" id="ARBA00022840"/>
    </source>
</evidence>
<dbReference type="EMBL" id="BOMB01000035">
    <property type="protein sequence ID" value="GID14961.1"/>
    <property type="molecule type" value="Genomic_DNA"/>
</dbReference>
<keyword evidence="13" id="KW-1185">Reference proteome</keyword>
<comment type="catalytic activity">
    <reaction evidence="8 9">
        <text>D-xylulose + ATP = D-xylulose 5-phosphate + ADP + H(+)</text>
        <dbReference type="Rhea" id="RHEA:10964"/>
        <dbReference type="ChEBI" id="CHEBI:15378"/>
        <dbReference type="ChEBI" id="CHEBI:17140"/>
        <dbReference type="ChEBI" id="CHEBI:30616"/>
        <dbReference type="ChEBI" id="CHEBI:57737"/>
        <dbReference type="ChEBI" id="CHEBI:456216"/>
        <dbReference type="EC" id="2.7.1.17"/>
    </reaction>
</comment>
<evidence type="ECO:0000259" key="10">
    <source>
        <dbReference type="Pfam" id="PF00370"/>
    </source>
</evidence>
<evidence type="ECO:0000313" key="13">
    <source>
        <dbReference type="Proteomes" id="UP000612808"/>
    </source>
</evidence>
<dbReference type="GO" id="GO:0004856">
    <property type="term" value="F:D-xylulokinase activity"/>
    <property type="evidence" value="ECO:0007669"/>
    <property type="project" value="UniProtKB-UniRule"/>
</dbReference>
<dbReference type="InterPro" id="IPR018485">
    <property type="entry name" value="FGGY_C"/>
</dbReference>
<evidence type="ECO:0000256" key="4">
    <source>
        <dbReference type="ARBA" id="ARBA00022741"/>
    </source>
</evidence>
<dbReference type="InterPro" id="IPR050406">
    <property type="entry name" value="FGGY_Carb_Kinase"/>
</dbReference>
<evidence type="ECO:0000313" key="12">
    <source>
        <dbReference type="EMBL" id="GID14961.1"/>
    </source>
</evidence>
<dbReference type="Pfam" id="PF00370">
    <property type="entry name" value="FGGY_N"/>
    <property type="match status" value="1"/>
</dbReference>
<dbReference type="InterPro" id="IPR018483">
    <property type="entry name" value="Carb_kinase_FGGY_CS"/>
</dbReference>